<feature type="transmembrane region" description="Helical" evidence="3">
    <location>
        <begin position="95"/>
        <end position="119"/>
    </location>
</feature>
<keyword evidence="1" id="KW-0175">Coiled coil</keyword>
<evidence type="ECO:0000313" key="4">
    <source>
        <dbReference type="EMBL" id="CAI0403280.1"/>
    </source>
</evidence>
<evidence type="ECO:0000256" key="2">
    <source>
        <dbReference type="SAM" id="MobiDB-lite"/>
    </source>
</evidence>
<name>A0AAV0J069_9ROSI</name>
<sequence>MASAASPNCPQLRLAFNSGKCRGASSPALLVRGRPGKLNRNVRLLCVAQSGTGRSRNWSSWAVSSSSSSTKDNFAGWSDSANGEDQSKSEGKNWFGGYVTAGAAGLVLVAGVTLAGLALNNRSTSSKPDQHMEPLTPQKEAFLSSERDDDRAVDDKTAEDHGKTGVNGLETEEDIASSPELDEMPSENKLGNNYQLPPEGNGELSIGSAVAAIHASAVEELETVLSIDVDSVVREMKSCSSQNELSAEIESGRSISSLMQSVAVAEETLVVDKPGAESDSVNSNIDEVVDLSALKFEGNSISLTSSQSVVDEVVEPNAALVSDSSPSENLDQSETVPLKMESTTSTVDVNYLQENVSPETSLPSSSASTNVLERILSEPDESRLFGESQVPLSAFSSVGIPAPSAVFEALRVPPGKLLVPAAIDQGQGQTLAALQVLKVIEADAQPGDLCSRREYARWLISASGLSRNPVSKVYPAMYIENVTELAFDDVTPDDPDFASIQALLTVWSLNKLSISGLAEAGLISSKLSSHDLKSASVEEEEVPFHFSPESPLSRQDLVSWKVALEKRQLPEADKKILYQVSGFRDIDRIHPDAWPALVADLSSGDQGIVSLAFGCTRLFQPDKPVTKAQAAIALALGEASDLVSEELARIEAESMAENAVSAHNAIVAEVEQDINASFEKELSIEREKINAVERMAEEAKSELAKLKAQREEDNISLVKERAAIESEMEVLTKIRGEMEEQLENLLKDKVEISYEKERISKLQKQAEEEKQEVSRLQYELEVERRALSMARVWAEDEAKRARDQAKALEEARDRWGKQGIKVVVDSDLQEEETSAAGTWVSASEQFSAEETVARAETLTDKLKLLSARVTGKSKEIINTIVQKILTFISALREWASKTGAQAEQAKEAAVSKVTEFSTAVKERASGSLEEMQQSTAEFGSTVKEGVKRVAGDCRVGVEKLTQRFVKSS</sequence>
<keyword evidence="3" id="KW-1133">Transmembrane helix</keyword>
<keyword evidence="3" id="KW-0812">Transmembrane</keyword>
<feature type="compositionally biased region" description="Low complexity" evidence="2">
    <location>
        <begin position="54"/>
        <end position="69"/>
    </location>
</feature>
<dbReference type="PANTHER" id="PTHR33740">
    <property type="entry name" value="GPI-ANCHORED ADHESIN-LIKE PROTEIN"/>
    <property type="match status" value="1"/>
</dbReference>
<protein>
    <recommendedName>
        <fullName evidence="6">SLH domain-containing protein</fullName>
    </recommendedName>
</protein>
<gene>
    <name evidence="4" type="ORF">LITE_LOCUS11963</name>
</gene>
<evidence type="ECO:0008006" key="6">
    <source>
        <dbReference type="Google" id="ProtNLM"/>
    </source>
</evidence>
<keyword evidence="3" id="KW-0472">Membrane</keyword>
<organism evidence="4 5">
    <name type="scientific">Linum tenue</name>
    <dbReference type="NCBI Taxonomy" id="586396"/>
    <lineage>
        <taxon>Eukaryota</taxon>
        <taxon>Viridiplantae</taxon>
        <taxon>Streptophyta</taxon>
        <taxon>Embryophyta</taxon>
        <taxon>Tracheophyta</taxon>
        <taxon>Spermatophyta</taxon>
        <taxon>Magnoliopsida</taxon>
        <taxon>eudicotyledons</taxon>
        <taxon>Gunneridae</taxon>
        <taxon>Pentapetalae</taxon>
        <taxon>rosids</taxon>
        <taxon>fabids</taxon>
        <taxon>Malpighiales</taxon>
        <taxon>Linaceae</taxon>
        <taxon>Linum</taxon>
    </lineage>
</organism>
<proteinExistence type="predicted"/>
<dbReference type="EMBL" id="CAMGYJ010000004">
    <property type="protein sequence ID" value="CAI0403280.1"/>
    <property type="molecule type" value="Genomic_DNA"/>
</dbReference>
<keyword evidence="5" id="KW-1185">Reference proteome</keyword>
<feature type="region of interest" description="Disordered" evidence="2">
    <location>
        <begin position="123"/>
        <end position="191"/>
    </location>
</feature>
<dbReference type="PANTHER" id="PTHR33740:SF3">
    <property type="entry name" value="GPI-ANCHORED ADHESIN-LIKE PROTEIN"/>
    <property type="match status" value="1"/>
</dbReference>
<feature type="compositionally biased region" description="Acidic residues" evidence="2">
    <location>
        <begin position="170"/>
        <end position="185"/>
    </location>
</feature>
<evidence type="ECO:0000313" key="5">
    <source>
        <dbReference type="Proteomes" id="UP001154282"/>
    </source>
</evidence>
<comment type="caution">
    <text evidence="4">The sequence shown here is derived from an EMBL/GenBank/DDBJ whole genome shotgun (WGS) entry which is preliminary data.</text>
</comment>
<feature type="compositionally biased region" description="Basic and acidic residues" evidence="2">
    <location>
        <begin position="145"/>
        <end position="163"/>
    </location>
</feature>
<dbReference type="AlphaFoldDB" id="A0AAV0J069"/>
<reference evidence="4" key="1">
    <citation type="submission" date="2022-08" db="EMBL/GenBank/DDBJ databases">
        <authorList>
            <person name="Gutierrez-Valencia J."/>
        </authorList>
    </citation>
    <scope>NUCLEOTIDE SEQUENCE</scope>
</reference>
<dbReference type="Proteomes" id="UP001154282">
    <property type="component" value="Unassembled WGS sequence"/>
</dbReference>
<accession>A0AAV0J069</accession>
<evidence type="ECO:0000256" key="3">
    <source>
        <dbReference type="SAM" id="Phobius"/>
    </source>
</evidence>
<feature type="coiled-coil region" evidence="1">
    <location>
        <begin position="675"/>
        <end position="818"/>
    </location>
</feature>
<evidence type="ECO:0000256" key="1">
    <source>
        <dbReference type="SAM" id="Coils"/>
    </source>
</evidence>
<feature type="region of interest" description="Disordered" evidence="2">
    <location>
        <begin position="54"/>
        <end position="90"/>
    </location>
</feature>